<dbReference type="EMBL" id="AP026966">
    <property type="protein sequence ID" value="BDT60483.1"/>
    <property type="molecule type" value="Genomic_DNA"/>
</dbReference>
<evidence type="ECO:0000259" key="3">
    <source>
        <dbReference type="Pfam" id="PF18443"/>
    </source>
</evidence>
<feature type="domain" description="Tle cognate immunity protein 4 C-terminal" evidence="2">
    <location>
        <begin position="191"/>
        <end position="355"/>
    </location>
</feature>
<evidence type="ECO:0000259" key="2">
    <source>
        <dbReference type="Pfam" id="PF18426"/>
    </source>
</evidence>
<dbReference type="Pfam" id="PF18443">
    <property type="entry name" value="Tli4_N"/>
    <property type="match status" value="1"/>
</dbReference>
<dbReference type="InterPro" id="IPR041290">
    <property type="entry name" value="Tli4_C"/>
</dbReference>
<evidence type="ECO:0000256" key="1">
    <source>
        <dbReference type="SAM" id="MobiDB-lite"/>
    </source>
</evidence>
<evidence type="ECO:0008006" key="6">
    <source>
        <dbReference type="Google" id="ProtNLM"/>
    </source>
</evidence>
<gene>
    <name evidence="4" type="ORF">MasN3_39770</name>
</gene>
<dbReference type="RefSeq" id="WP_281909633.1">
    <property type="nucleotide sequence ID" value="NZ_AP026966.1"/>
</dbReference>
<organism evidence="4 5">
    <name type="scientific">Massilia varians</name>
    <dbReference type="NCBI Taxonomy" id="457921"/>
    <lineage>
        <taxon>Bacteria</taxon>
        <taxon>Pseudomonadati</taxon>
        <taxon>Pseudomonadota</taxon>
        <taxon>Betaproteobacteria</taxon>
        <taxon>Burkholderiales</taxon>
        <taxon>Oxalobacteraceae</taxon>
        <taxon>Telluria group</taxon>
        <taxon>Massilia</taxon>
    </lineage>
</organism>
<sequence>MREIVKSRKWQVLAALALIAFGAWAVPNVRDKYEVAKMTEKMKTVCVGRFLIDLPEKAEYSLRGGRIQGFDISAFNESEEAFAARVETEEAEIRAEPDYLGRNKNMEVVKEIQTESGLVGKIFVFGRNVTDGYAGYGEDRKHYHYEGVDAVGYVHKDGLSVNFIAKDYDPDRVTGNLTKLIAQLVPNPDNDIPTEPGFCLDRVFFRDPLVAEQGERVVLFAGLPEHSDLAIVFNMMAGTKPSKDSLLARNQNVRAKDTFDEAARTADLFAGKRAINGIAGEQVLTRYLGLDFTRSYMFLWELNGTRDDVFLPFLSLELQSGLSSRTGGAPVQSSLAESAVLDLWDRISSSIRVRTTVAPKVSARELPRLGSQAIAGDTCIQSGWWECSEGGNGTRVHGGERQYIRQGERMPQALLLPAQTLWEKARGLQPSYEAPSRTPWTLVDRRSRRRITPDVPLAQPGAPIPAAATAAPIGAGAIERASVGAYAMTGNPCPASGWWHCQESDALDGTRWFAQGSVLPAATFTVPERTFGRTSGTPNVMQRRGIWQLVRLSDAGEPAGNAADVRGPINGQAGSDAPGGSVA</sequence>
<dbReference type="Pfam" id="PF18426">
    <property type="entry name" value="Tli4_C"/>
    <property type="match status" value="1"/>
</dbReference>
<feature type="region of interest" description="Disordered" evidence="1">
    <location>
        <begin position="558"/>
        <end position="583"/>
    </location>
</feature>
<feature type="domain" description="Tle cognate immunity protein 4 N-terminal" evidence="3">
    <location>
        <begin position="43"/>
        <end position="133"/>
    </location>
</feature>
<protein>
    <recommendedName>
        <fullName evidence="6">Tle cognate immunity protein 4 C-terminal domain-containing protein</fullName>
    </recommendedName>
</protein>
<name>A0ABN6TIQ7_9BURK</name>
<evidence type="ECO:0000313" key="5">
    <source>
        <dbReference type="Proteomes" id="UP001163336"/>
    </source>
</evidence>
<dbReference type="Proteomes" id="UP001163336">
    <property type="component" value="Chromosome"/>
</dbReference>
<dbReference type="InterPro" id="IPR040761">
    <property type="entry name" value="Tli4_N"/>
</dbReference>
<keyword evidence="5" id="KW-1185">Reference proteome</keyword>
<proteinExistence type="predicted"/>
<evidence type="ECO:0000313" key="4">
    <source>
        <dbReference type="EMBL" id="BDT60483.1"/>
    </source>
</evidence>
<reference evidence="4" key="1">
    <citation type="submission" date="2022-11" db="EMBL/GenBank/DDBJ databases">
        <title>Isolation and characterization of PLA-degrading bacterium Massilia sp. from Antarctic soil.</title>
        <authorList>
            <person name="Sato K."/>
            <person name="Gomez-Fuentes C."/>
            <person name="Ahmad S.A."/>
            <person name="Zulkharnain A."/>
        </authorList>
    </citation>
    <scope>NUCLEOTIDE SEQUENCE</scope>
    <source>
        <strain evidence="4">N-3</strain>
    </source>
</reference>
<accession>A0ABN6TIQ7</accession>